<evidence type="ECO:0000256" key="1">
    <source>
        <dbReference type="SAM" id="MobiDB-lite"/>
    </source>
</evidence>
<comment type="caution">
    <text evidence="2">The sequence shown here is derived from an EMBL/GenBank/DDBJ whole genome shotgun (WGS) entry which is preliminary data.</text>
</comment>
<dbReference type="Proteomes" id="UP001153069">
    <property type="component" value="Unassembled WGS sequence"/>
</dbReference>
<evidence type="ECO:0000313" key="2">
    <source>
        <dbReference type="EMBL" id="CAB9530050.1"/>
    </source>
</evidence>
<organism evidence="2 3">
    <name type="scientific">Seminavis robusta</name>
    <dbReference type="NCBI Taxonomy" id="568900"/>
    <lineage>
        <taxon>Eukaryota</taxon>
        <taxon>Sar</taxon>
        <taxon>Stramenopiles</taxon>
        <taxon>Ochrophyta</taxon>
        <taxon>Bacillariophyta</taxon>
        <taxon>Bacillariophyceae</taxon>
        <taxon>Bacillariophycidae</taxon>
        <taxon>Naviculales</taxon>
        <taxon>Naviculaceae</taxon>
        <taxon>Seminavis</taxon>
    </lineage>
</organism>
<gene>
    <name evidence="2" type="ORF">SEMRO_2722_G335580.1</name>
</gene>
<feature type="compositionally biased region" description="Basic and acidic residues" evidence="1">
    <location>
        <begin position="9"/>
        <end position="24"/>
    </location>
</feature>
<feature type="compositionally biased region" description="Low complexity" evidence="1">
    <location>
        <begin position="49"/>
        <end position="58"/>
    </location>
</feature>
<evidence type="ECO:0000313" key="3">
    <source>
        <dbReference type="Proteomes" id="UP001153069"/>
    </source>
</evidence>
<protein>
    <submittedName>
        <fullName evidence="2">Uncharacterized protein</fullName>
    </submittedName>
</protein>
<dbReference type="AlphaFoldDB" id="A0A9N8HZ05"/>
<feature type="region of interest" description="Disordered" evidence="1">
    <location>
        <begin position="1"/>
        <end position="60"/>
    </location>
</feature>
<dbReference type="EMBL" id="CAICTM010002720">
    <property type="protein sequence ID" value="CAB9530050.1"/>
    <property type="molecule type" value="Genomic_DNA"/>
</dbReference>
<name>A0A9N8HZ05_9STRA</name>
<reference evidence="2" key="1">
    <citation type="submission" date="2020-06" db="EMBL/GenBank/DDBJ databases">
        <authorList>
            <consortium name="Plant Systems Biology data submission"/>
        </authorList>
    </citation>
    <scope>NUCLEOTIDE SEQUENCE</scope>
    <source>
        <strain evidence="2">D6</strain>
    </source>
</reference>
<sequence>MKFFSFGSKSKDNASRKCDSETSRSMRSLTSDSKKQKNKSKKSSKDEAPNNSSKSPSNADIASEWLTNTSNFEAYDAQSFADMWTSYFAEDSKVVLEDGESYSPLACAQILYSTYLSFPDLKFPYAPIQDNPKDPNCVYIEEIYVSGTHKGAPYTLMPGVLPEVQPSGKFISNDEQRFILKMKNGKIQKCEVVAMGSTTGFAGLYTQAGGSLEVPVNNDERKTN</sequence>
<proteinExistence type="predicted"/>
<keyword evidence="3" id="KW-1185">Reference proteome</keyword>
<accession>A0A9N8HZ05</accession>